<reference evidence="2 3" key="1">
    <citation type="journal article" date="2024" name="G3 (Bethesda)">
        <title>Genome assembly of Hibiscus sabdariffa L. provides insights into metabolisms of medicinal natural products.</title>
        <authorList>
            <person name="Kim T."/>
        </authorList>
    </citation>
    <scope>NUCLEOTIDE SEQUENCE [LARGE SCALE GENOMIC DNA]</scope>
    <source>
        <strain evidence="2">TK-2024</strain>
        <tissue evidence="2">Old leaves</tissue>
    </source>
</reference>
<dbReference type="EMBL" id="JBBPBN010000040">
    <property type="protein sequence ID" value="KAK8998805.1"/>
    <property type="molecule type" value="Genomic_DNA"/>
</dbReference>
<evidence type="ECO:0000313" key="3">
    <source>
        <dbReference type="Proteomes" id="UP001396334"/>
    </source>
</evidence>
<keyword evidence="3" id="KW-1185">Reference proteome</keyword>
<organism evidence="2 3">
    <name type="scientific">Hibiscus sabdariffa</name>
    <name type="common">roselle</name>
    <dbReference type="NCBI Taxonomy" id="183260"/>
    <lineage>
        <taxon>Eukaryota</taxon>
        <taxon>Viridiplantae</taxon>
        <taxon>Streptophyta</taxon>
        <taxon>Embryophyta</taxon>
        <taxon>Tracheophyta</taxon>
        <taxon>Spermatophyta</taxon>
        <taxon>Magnoliopsida</taxon>
        <taxon>eudicotyledons</taxon>
        <taxon>Gunneridae</taxon>
        <taxon>Pentapetalae</taxon>
        <taxon>rosids</taxon>
        <taxon>malvids</taxon>
        <taxon>Malvales</taxon>
        <taxon>Malvaceae</taxon>
        <taxon>Malvoideae</taxon>
        <taxon>Hibiscus</taxon>
    </lineage>
</organism>
<name>A0ABR2QE44_9ROSI</name>
<sequence length="66" mass="7216">MSEEKRRKQDAKKNELMSSSSGTVKVWESICSKRGQKGIDQGEHLVRAVLATISDDGDLVLASAHC</sequence>
<accession>A0ABR2QE44</accession>
<dbReference type="Proteomes" id="UP001396334">
    <property type="component" value="Unassembled WGS sequence"/>
</dbReference>
<proteinExistence type="predicted"/>
<feature type="compositionally biased region" description="Basic and acidic residues" evidence="1">
    <location>
        <begin position="1"/>
        <end position="15"/>
    </location>
</feature>
<gene>
    <name evidence="2" type="ORF">V6N11_069991</name>
</gene>
<evidence type="ECO:0000256" key="1">
    <source>
        <dbReference type="SAM" id="MobiDB-lite"/>
    </source>
</evidence>
<evidence type="ECO:0000313" key="2">
    <source>
        <dbReference type="EMBL" id="KAK8998805.1"/>
    </source>
</evidence>
<comment type="caution">
    <text evidence="2">The sequence shown here is derived from an EMBL/GenBank/DDBJ whole genome shotgun (WGS) entry which is preliminary data.</text>
</comment>
<protein>
    <submittedName>
        <fullName evidence="2">Uncharacterized protein</fullName>
    </submittedName>
</protein>
<feature type="region of interest" description="Disordered" evidence="1">
    <location>
        <begin position="1"/>
        <end position="20"/>
    </location>
</feature>